<dbReference type="AlphaFoldDB" id="A0AAC9U1X1"/>
<feature type="chain" id="PRO_5042080342" evidence="1">
    <location>
        <begin position="28"/>
        <end position="258"/>
    </location>
</feature>
<sequence>MSRTTLKSVSLFLGVACTLAFSLPTLAHSQGHAHAQSGAFICDSATQATRFQANYQITIGTGDKAQQHQLTLTRFDDTIIYQRGPISYEAWQKNGEYVRYFPEHKRSISYRRSDLLALNIHTDLDKQFHLLSPAAVNQFDKGEQHQDACFSRQAYQHQGEQQSLTLDWISDLKLPASLTITQGEQVVHYQLTKLTQVSQEHFASLTSGYQDLDFADVGDSEADPFIAKMITQGFIQHGSSGFYSADGQQLEGGHGHQH</sequence>
<dbReference type="KEGG" id="smav:CFF01_13610"/>
<name>A0AAC9U1X1_9GAMM</name>
<organism evidence="2 3">
    <name type="scientific">Shewanella marisflavi</name>
    <dbReference type="NCBI Taxonomy" id="260364"/>
    <lineage>
        <taxon>Bacteria</taxon>
        <taxon>Pseudomonadati</taxon>
        <taxon>Pseudomonadota</taxon>
        <taxon>Gammaproteobacteria</taxon>
        <taxon>Alteromonadales</taxon>
        <taxon>Shewanellaceae</taxon>
        <taxon>Shewanella</taxon>
    </lineage>
</organism>
<gene>
    <name evidence="2" type="ORF">CFF01_13610</name>
</gene>
<dbReference type="EMBL" id="CP022272">
    <property type="protein sequence ID" value="ASJ97529.1"/>
    <property type="molecule type" value="Genomic_DNA"/>
</dbReference>
<dbReference type="Proteomes" id="UP000198233">
    <property type="component" value="Chromosome"/>
</dbReference>
<protein>
    <submittedName>
        <fullName evidence="2">Uncharacterized protein</fullName>
    </submittedName>
</protein>
<evidence type="ECO:0000256" key="1">
    <source>
        <dbReference type="SAM" id="SignalP"/>
    </source>
</evidence>
<dbReference type="RefSeq" id="WP_088905149.1">
    <property type="nucleotide sequence ID" value="NZ_CP022272.1"/>
</dbReference>
<evidence type="ECO:0000313" key="2">
    <source>
        <dbReference type="EMBL" id="ASJ97529.1"/>
    </source>
</evidence>
<keyword evidence="1" id="KW-0732">Signal</keyword>
<proteinExistence type="predicted"/>
<evidence type="ECO:0000313" key="3">
    <source>
        <dbReference type="Proteomes" id="UP000198233"/>
    </source>
</evidence>
<reference evidence="2 3" key="1">
    <citation type="submission" date="2017-06" db="EMBL/GenBank/DDBJ databases">
        <title>Complete genome sequence of Shewanella marisflavi EP1 associated with anaerobic 2,4-dinitrotoluene reduction and salt tolerance.</title>
        <authorList>
            <person name="Huang J."/>
        </authorList>
    </citation>
    <scope>NUCLEOTIDE SEQUENCE [LARGE SCALE GENOMIC DNA]</scope>
    <source>
        <strain evidence="2 3">EP1</strain>
    </source>
</reference>
<accession>A0AAC9U1X1</accession>
<feature type="signal peptide" evidence="1">
    <location>
        <begin position="1"/>
        <end position="27"/>
    </location>
</feature>